<keyword evidence="1" id="KW-0472">Membrane</keyword>
<evidence type="ECO:0000313" key="4">
    <source>
        <dbReference type="Proteomes" id="UP001327560"/>
    </source>
</evidence>
<protein>
    <recommendedName>
        <fullName evidence="2">Nucleotide-diphospho-sugar transferase domain-containing protein</fullName>
    </recommendedName>
</protein>
<dbReference type="AlphaFoldDB" id="A0AAQ3KWN5"/>
<keyword evidence="1" id="KW-1133">Transmembrane helix</keyword>
<dbReference type="InterPro" id="IPR044821">
    <property type="entry name" value="At1g28695/At4g15970-like"/>
</dbReference>
<organism evidence="3 4">
    <name type="scientific">Canna indica</name>
    <name type="common">Indian-shot</name>
    <dbReference type="NCBI Taxonomy" id="4628"/>
    <lineage>
        <taxon>Eukaryota</taxon>
        <taxon>Viridiplantae</taxon>
        <taxon>Streptophyta</taxon>
        <taxon>Embryophyta</taxon>
        <taxon>Tracheophyta</taxon>
        <taxon>Spermatophyta</taxon>
        <taxon>Magnoliopsida</taxon>
        <taxon>Liliopsida</taxon>
        <taxon>Zingiberales</taxon>
        <taxon>Cannaceae</taxon>
        <taxon>Canna</taxon>
    </lineage>
</organism>
<evidence type="ECO:0000259" key="2">
    <source>
        <dbReference type="Pfam" id="PF03407"/>
    </source>
</evidence>
<dbReference type="PANTHER" id="PTHR46038:SF13">
    <property type="entry name" value="GLYCOSYLTRANSFERASE"/>
    <property type="match status" value="1"/>
</dbReference>
<dbReference type="InterPro" id="IPR005069">
    <property type="entry name" value="Nucl-diP-sugar_transferase"/>
</dbReference>
<dbReference type="PANTHER" id="PTHR46038">
    <property type="entry name" value="EXPRESSED PROTEIN-RELATED"/>
    <property type="match status" value="1"/>
</dbReference>
<name>A0AAQ3KWN5_9LILI</name>
<dbReference type="Pfam" id="PF03407">
    <property type="entry name" value="Nucleotid_trans"/>
    <property type="match status" value="1"/>
</dbReference>
<feature type="domain" description="Nucleotide-diphospho-sugar transferase" evidence="2">
    <location>
        <begin position="101"/>
        <end position="303"/>
    </location>
</feature>
<evidence type="ECO:0000256" key="1">
    <source>
        <dbReference type="SAM" id="Phobius"/>
    </source>
</evidence>
<accession>A0AAQ3KWN5</accession>
<dbReference type="Proteomes" id="UP001327560">
    <property type="component" value="Chromosome 8"/>
</dbReference>
<keyword evidence="1" id="KW-0812">Transmembrane</keyword>
<keyword evidence="4" id="KW-1185">Reference proteome</keyword>
<dbReference type="EMBL" id="CP136897">
    <property type="protein sequence ID" value="WOL16149.1"/>
    <property type="molecule type" value="Genomic_DNA"/>
</dbReference>
<reference evidence="3 4" key="1">
    <citation type="submission" date="2023-10" db="EMBL/GenBank/DDBJ databases">
        <title>Chromosome-scale genome assembly provides insights into flower coloration mechanisms of Canna indica.</title>
        <authorList>
            <person name="Li C."/>
        </authorList>
    </citation>
    <scope>NUCLEOTIDE SEQUENCE [LARGE SCALE GENOMIC DNA]</scope>
    <source>
        <tissue evidence="3">Flower</tissue>
    </source>
</reference>
<sequence length="338" mass="38754">MRRLNEINVVLFFILLIAIISTLIYPHLSTNGGDETASMAKLKQMRKSQEMFRFLRKIARDDNLLLITSLSKEWMPSSSSPDSFLDLFMEAFRLGEETSGLLNHLLVLAMDEEAFQYCKSRPVHCALLTNSSSAAAEGSSTSEGHRHFLNEDDDLTKLIEFLEAVLELGFNFAYSDLDVMWFRQPWRHFPSNNYLILATDSFHGDSSPDNEPNGGLIVAMSSEQSVAFFNLWRVLQKMNAGLDRRSSLSQALRRAEEDPFELAATFLDDAYFGGLCQHGKDLDPREVCIMQANCCRDMQEKFEGLWGFLQDWRNYTALSVEDRREGKAYWNIFNRCTR</sequence>
<gene>
    <name evidence="3" type="ORF">Cni_G24931</name>
</gene>
<proteinExistence type="predicted"/>
<evidence type="ECO:0000313" key="3">
    <source>
        <dbReference type="EMBL" id="WOL16149.1"/>
    </source>
</evidence>
<feature type="transmembrane region" description="Helical" evidence="1">
    <location>
        <begin position="7"/>
        <end position="28"/>
    </location>
</feature>